<dbReference type="SMART" id="SM00855">
    <property type="entry name" value="PGAM"/>
    <property type="match status" value="1"/>
</dbReference>
<feature type="active site" description="Proton donor/acceptor" evidence="2">
    <location>
        <position position="102"/>
    </location>
</feature>
<gene>
    <name evidence="4" type="ORF">CSA56_13380</name>
</gene>
<evidence type="ECO:0000313" key="4">
    <source>
        <dbReference type="EMBL" id="PIE33040.1"/>
    </source>
</evidence>
<organism evidence="4 5">
    <name type="scientific">candidate division KSB3 bacterium</name>
    <dbReference type="NCBI Taxonomy" id="2044937"/>
    <lineage>
        <taxon>Bacteria</taxon>
        <taxon>candidate division KSB3</taxon>
    </lineage>
</organism>
<accession>A0A2G6KCE4</accession>
<feature type="active site" description="Tele-phosphohistidine intermediate" evidence="2">
    <location>
        <position position="29"/>
    </location>
</feature>
<dbReference type="InterPro" id="IPR013078">
    <property type="entry name" value="His_Pase_superF_clade-1"/>
</dbReference>
<evidence type="ECO:0000256" key="1">
    <source>
        <dbReference type="ARBA" id="ARBA00022801"/>
    </source>
</evidence>
<proteinExistence type="predicted"/>
<dbReference type="CDD" id="cd07067">
    <property type="entry name" value="HP_PGM_like"/>
    <property type="match status" value="1"/>
</dbReference>
<dbReference type="SUPFAM" id="SSF53254">
    <property type="entry name" value="Phosphoglycerate mutase-like"/>
    <property type="match status" value="1"/>
</dbReference>
<feature type="binding site" evidence="3">
    <location>
        <begin position="102"/>
        <end position="105"/>
    </location>
    <ligand>
        <name>substrate</name>
    </ligand>
</feature>
<dbReference type="GO" id="GO:0004331">
    <property type="term" value="F:fructose-2,6-bisphosphate 2-phosphatase activity"/>
    <property type="evidence" value="ECO:0007669"/>
    <property type="project" value="TreeGrafter"/>
</dbReference>
<protein>
    <recommendedName>
        <fullName evidence="6">Alpha-ribazole phosphatase</fullName>
    </recommendedName>
</protein>
<reference evidence="4 5" key="1">
    <citation type="submission" date="2017-10" db="EMBL/GenBank/DDBJ databases">
        <title>Novel microbial diversity and functional potential in the marine mammal oral microbiome.</title>
        <authorList>
            <person name="Dudek N.K."/>
            <person name="Sun C.L."/>
            <person name="Burstein D."/>
            <person name="Kantor R.S."/>
            <person name="Aliaga Goltsman D.S."/>
            <person name="Bik E.M."/>
            <person name="Thomas B.C."/>
            <person name="Banfield J.F."/>
            <person name="Relman D.A."/>
        </authorList>
    </citation>
    <scope>NUCLEOTIDE SEQUENCE [LARGE SCALE GENOMIC DNA]</scope>
    <source>
        <strain evidence="4">DOLJORAL78_47_16</strain>
    </source>
</reference>
<name>A0A2G6KCE4_9BACT</name>
<evidence type="ECO:0000256" key="3">
    <source>
        <dbReference type="PIRSR" id="PIRSR613078-2"/>
    </source>
</evidence>
<dbReference type="Proteomes" id="UP000230821">
    <property type="component" value="Unassembled WGS sequence"/>
</dbReference>
<dbReference type="GO" id="GO:0005829">
    <property type="term" value="C:cytosol"/>
    <property type="evidence" value="ECO:0007669"/>
    <property type="project" value="TreeGrafter"/>
</dbReference>
<dbReference type="EMBL" id="PDSK01000104">
    <property type="protein sequence ID" value="PIE33040.1"/>
    <property type="molecule type" value="Genomic_DNA"/>
</dbReference>
<feature type="binding site" evidence="3">
    <location>
        <position position="78"/>
    </location>
    <ligand>
        <name>substrate</name>
    </ligand>
</feature>
<dbReference type="GO" id="GO:0045820">
    <property type="term" value="P:negative regulation of glycolytic process"/>
    <property type="evidence" value="ECO:0007669"/>
    <property type="project" value="TreeGrafter"/>
</dbReference>
<dbReference type="PANTHER" id="PTHR46517:SF1">
    <property type="entry name" value="FRUCTOSE-2,6-BISPHOSPHATASE TIGAR"/>
    <property type="match status" value="1"/>
</dbReference>
<dbReference type="GO" id="GO:0043456">
    <property type="term" value="P:regulation of pentose-phosphate shunt"/>
    <property type="evidence" value="ECO:0007669"/>
    <property type="project" value="TreeGrafter"/>
</dbReference>
<keyword evidence="1" id="KW-0378">Hydrolase</keyword>
<evidence type="ECO:0000256" key="2">
    <source>
        <dbReference type="PIRSR" id="PIRSR613078-1"/>
    </source>
</evidence>
<dbReference type="InterPro" id="IPR029033">
    <property type="entry name" value="His_PPase_superfam"/>
</dbReference>
<evidence type="ECO:0008006" key="6">
    <source>
        <dbReference type="Google" id="ProtNLM"/>
    </source>
</evidence>
<sequence>MNRELPIMDKCNMKTTIPQHSTELYLIRHGETTLSGGGQYIGSSEIPLSENGRQQAQQLAEKLKDIYFDVCYCSPMERCRETAQFLAAPHKLDLIPVAALREIDYGDWEGLTLQEMEVTAPEIFQAWKYDPGKTRAPKGESGEDVLTRIQPAFETMLSKHPGQRILLVAHRTVNRIWLCHLLGQPVSSYRKAVGQDFTALNIIEYTERDGKAGYSISLMNDTGHLR</sequence>
<dbReference type="PANTHER" id="PTHR46517">
    <property type="entry name" value="FRUCTOSE-2,6-BISPHOSPHATASE TIGAR"/>
    <property type="match status" value="1"/>
</dbReference>
<evidence type="ECO:0000313" key="5">
    <source>
        <dbReference type="Proteomes" id="UP000230821"/>
    </source>
</evidence>
<dbReference type="Pfam" id="PF00300">
    <property type="entry name" value="His_Phos_1"/>
    <property type="match status" value="1"/>
</dbReference>
<dbReference type="InterPro" id="IPR051695">
    <property type="entry name" value="Phosphoglycerate_Mutase"/>
</dbReference>
<dbReference type="Gene3D" id="3.40.50.1240">
    <property type="entry name" value="Phosphoglycerate mutase-like"/>
    <property type="match status" value="1"/>
</dbReference>
<comment type="caution">
    <text evidence="4">The sequence shown here is derived from an EMBL/GenBank/DDBJ whole genome shotgun (WGS) entry which is preliminary data.</text>
</comment>
<dbReference type="AlphaFoldDB" id="A0A2G6KCE4"/>